<name>A0A6J6P0C7_9ZZZZ</name>
<evidence type="ECO:0000313" key="3">
    <source>
        <dbReference type="EMBL" id="CAB5045001.1"/>
    </source>
</evidence>
<dbReference type="PANTHER" id="PTHR43123">
    <property type="entry name" value="POLYSACCHARIDE DEACETYLASE-RELATED"/>
    <property type="match status" value="1"/>
</dbReference>
<dbReference type="PANTHER" id="PTHR43123:SF1">
    <property type="entry name" value="POLYSACCHARIDE DEACETYLASE-RELATED"/>
    <property type="match status" value="1"/>
</dbReference>
<dbReference type="PROSITE" id="PS51677">
    <property type="entry name" value="NODB"/>
    <property type="match status" value="1"/>
</dbReference>
<dbReference type="GO" id="GO:0005975">
    <property type="term" value="P:carbohydrate metabolic process"/>
    <property type="evidence" value="ECO:0007669"/>
    <property type="project" value="InterPro"/>
</dbReference>
<dbReference type="InterPro" id="IPR002509">
    <property type="entry name" value="NODB_dom"/>
</dbReference>
<dbReference type="EMBL" id="CAEZXW010000004">
    <property type="protein sequence ID" value="CAB4692319.1"/>
    <property type="molecule type" value="Genomic_DNA"/>
</dbReference>
<gene>
    <name evidence="2" type="ORF">UFOPK2593_00132</name>
    <name evidence="3" type="ORF">UFOPK4295_00201</name>
</gene>
<organism evidence="2">
    <name type="scientific">freshwater metagenome</name>
    <dbReference type="NCBI Taxonomy" id="449393"/>
    <lineage>
        <taxon>unclassified sequences</taxon>
        <taxon>metagenomes</taxon>
        <taxon>ecological metagenomes</taxon>
    </lineage>
</organism>
<protein>
    <submittedName>
        <fullName evidence="2">Unannotated protein</fullName>
    </submittedName>
</protein>
<feature type="domain" description="NodB homology" evidence="1">
    <location>
        <begin position="51"/>
        <end position="267"/>
    </location>
</feature>
<accession>A0A6J6P0C7</accession>
<dbReference type="InterPro" id="IPR011330">
    <property type="entry name" value="Glyco_hydro/deAcase_b/a-brl"/>
</dbReference>
<dbReference type="EMBL" id="CAFBQF010000005">
    <property type="protein sequence ID" value="CAB5045001.1"/>
    <property type="molecule type" value="Genomic_DNA"/>
</dbReference>
<dbReference type="Pfam" id="PF01522">
    <property type="entry name" value="Polysacc_deac_1"/>
    <property type="match status" value="1"/>
</dbReference>
<evidence type="ECO:0000259" key="1">
    <source>
        <dbReference type="PROSITE" id="PS51677"/>
    </source>
</evidence>
<reference evidence="2" key="1">
    <citation type="submission" date="2020-05" db="EMBL/GenBank/DDBJ databases">
        <authorList>
            <person name="Chiriac C."/>
            <person name="Salcher M."/>
            <person name="Ghai R."/>
            <person name="Kavagutti S V."/>
        </authorList>
    </citation>
    <scope>NUCLEOTIDE SEQUENCE</scope>
</reference>
<evidence type="ECO:0000313" key="2">
    <source>
        <dbReference type="EMBL" id="CAB4692319.1"/>
    </source>
</evidence>
<dbReference type="AlphaFoldDB" id="A0A6J6P0C7"/>
<dbReference type="SUPFAM" id="SSF88713">
    <property type="entry name" value="Glycoside hydrolase/deacetylase"/>
    <property type="match status" value="1"/>
</dbReference>
<dbReference type="GO" id="GO:0016810">
    <property type="term" value="F:hydrolase activity, acting on carbon-nitrogen (but not peptide) bonds"/>
    <property type="evidence" value="ECO:0007669"/>
    <property type="project" value="InterPro"/>
</dbReference>
<sequence>MLTPRPSKTALALSIVVNVEEGAEISLLDGDGKAEPVDEMNLVTKGAVRNPGNESNYQYGIKEGFKRVADLLTNYDIPATWTCAAMALERAPQIADFIKSRGDEAASHGYRWIHQFKMTPEEEREFIVSARDSIERSIGIAPVGHLSRYLFTEVTRSILRSEGFLYSMDDYSGDWPFWEETGSGPIVVVPYAIDTNDMKMWADPGYTPTDWLKYNIDTFDQLYKERLAQPRMMSVGLHLRIVGRPGRIGAFEEFLKHVKRHEDVWITYRKEIAQEFSRS</sequence>
<proteinExistence type="predicted"/>
<dbReference type="Gene3D" id="3.20.20.370">
    <property type="entry name" value="Glycoside hydrolase/deacetylase"/>
    <property type="match status" value="1"/>
</dbReference>